<dbReference type="AlphaFoldDB" id="A0A1H6LY15"/>
<evidence type="ECO:0000313" key="2">
    <source>
        <dbReference type="Proteomes" id="UP000198988"/>
    </source>
</evidence>
<organism evidence="1 2">
    <name type="scientific">Bathymodiolus azoricus thioautotrophic gill symbiont</name>
    <dbReference type="NCBI Taxonomy" id="235205"/>
    <lineage>
        <taxon>Bacteria</taxon>
        <taxon>Pseudomonadati</taxon>
        <taxon>Pseudomonadota</taxon>
        <taxon>Gammaproteobacteria</taxon>
        <taxon>sulfur-oxidizing symbionts</taxon>
    </lineage>
</organism>
<reference evidence="2" key="1">
    <citation type="submission" date="2016-06" db="EMBL/GenBank/DDBJ databases">
        <authorList>
            <person name="Petersen J."/>
            <person name="Sayavedra L."/>
        </authorList>
    </citation>
    <scope>NUCLEOTIDE SEQUENCE [LARGE SCALE GENOMIC DNA]</scope>
    <source>
        <strain evidence="2">BazSymA</strain>
    </source>
</reference>
<proteinExistence type="predicted"/>
<accession>A0A1H6LY15</accession>
<evidence type="ECO:0000313" key="1">
    <source>
        <dbReference type="EMBL" id="SEH93751.1"/>
    </source>
</evidence>
<sequence length="43" mass="5141">MRFEQQNSVNSWFPVSLSRIHGYQILVPTVSNYIQKKKIKLYV</sequence>
<dbReference type="Proteomes" id="UP000198988">
    <property type="component" value="Unassembled WGS sequence"/>
</dbReference>
<dbReference type="EMBL" id="CDSC02000341">
    <property type="protein sequence ID" value="SEH93751.1"/>
    <property type="molecule type" value="Genomic_DNA"/>
</dbReference>
<protein>
    <submittedName>
        <fullName evidence="1">Uncharacterized protein</fullName>
    </submittedName>
</protein>
<gene>
    <name evidence="1" type="ORF">BAZSYMA_ACONTIG41858_6</name>
</gene>
<name>A0A1H6LY15_9GAMM</name>